<comment type="function">
    <text evidence="3 17">General (non sugar-specific) component of the phosphoenolpyruvate-dependent sugar phosphotransferase system (sugar PTS). This major carbohydrate active-transport system catalyzes the phosphorylation of incoming sugar substrates concomitantly with their translocation across the cell membrane. Enzyme I transfers the phosphoryl group from phosphoenolpyruvate (PEP) to the phosphoryl carrier protein (HPr).</text>
</comment>
<evidence type="ECO:0000256" key="19">
    <source>
        <dbReference type="PIRSR" id="PIRSR000732-2"/>
    </source>
</evidence>
<keyword evidence="13 17" id="KW-0479">Metal-binding</keyword>
<feature type="active site" description="Proton donor" evidence="18">
    <location>
        <position position="519"/>
    </location>
</feature>
<feature type="domain" description="Phosphotransferase system enzyme I N-terminal" evidence="24">
    <location>
        <begin position="21"/>
        <end position="143"/>
    </location>
</feature>
<dbReference type="NCBIfam" id="TIGR01417">
    <property type="entry name" value="PTS_I_fam"/>
    <property type="match status" value="1"/>
</dbReference>
<evidence type="ECO:0000256" key="11">
    <source>
        <dbReference type="ARBA" id="ARBA00022679"/>
    </source>
</evidence>
<evidence type="ECO:0000256" key="21">
    <source>
        <dbReference type="SAM" id="Coils"/>
    </source>
</evidence>
<dbReference type="Proteomes" id="UP000036890">
    <property type="component" value="Unassembled WGS sequence"/>
</dbReference>
<evidence type="ECO:0000256" key="18">
    <source>
        <dbReference type="PIRSR" id="PIRSR000732-1"/>
    </source>
</evidence>
<evidence type="ECO:0000256" key="2">
    <source>
        <dbReference type="ARBA" id="ARBA00001946"/>
    </source>
</evidence>
<dbReference type="RefSeq" id="WP_010483659.1">
    <property type="nucleotide sequence ID" value="NZ_AJLO02000024.1"/>
</dbReference>
<dbReference type="GO" id="GO:0009401">
    <property type="term" value="P:phosphoenolpyruvate-dependent sugar phosphotransferase system"/>
    <property type="evidence" value="ECO:0007669"/>
    <property type="project" value="UniProtKB-KW"/>
</dbReference>
<keyword evidence="10 17" id="KW-0762">Sugar transport</keyword>
<protein>
    <recommendedName>
        <fullName evidence="7 17">Phosphoenolpyruvate-protein phosphotransferase</fullName>
        <ecNumber evidence="6 17">2.7.3.9</ecNumber>
    </recommendedName>
    <alternativeName>
        <fullName evidence="16 17">Phosphotransferase system, enzyme I</fullName>
    </alternativeName>
</protein>
<dbReference type="Gene3D" id="3.20.20.60">
    <property type="entry name" value="Phosphoenolpyruvate-binding domains"/>
    <property type="match status" value="1"/>
</dbReference>
<feature type="binding site" evidence="19">
    <location>
        <position position="482"/>
    </location>
    <ligand>
        <name>phosphoenolpyruvate</name>
        <dbReference type="ChEBI" id="CHEBI:58702"/>
    </ligand>
</feature>
<dbReference type="Pfam" id="PF05524">
    <property type="entry name" value="PEP-utilisers_N"/>
    <property type="match status" value="1"/>
</dbReference>
<dbReference type="AlphaFoldDB" id="A0A0L8A9F6"/>
<evidence type="ECO:0000256" key="1">
    <source>
        <dbReference type="ARBA" id="ARBA00000683"/>
    </source>
</evidence>
<dbReference type="PANTHER" id="PTHR46244:SF3">
    <property type="entry name" value="PHOSPHOENOLPYRUVATE-PROTEIN PHOSPHOTRANSFERASE"/>
    <property type="match status" value="1"/>
</dbReference>
<dbReference type="InterPro" id="IPR024692">
    <property type="entry name" value="PTS_EI"/>
</dbReference>
<dbReference type="GO" id="GO:0016301">
    <property type="term" value="F:kinase activity"/>
    <property type="evidence" value="ECO:0007669"/>
    <property type="project" value="UniProtKB-KW"/>
</dbReference>
<comment type="similarity">
    <text evidence="5 17">Belongs to the PEP-utilizing enzyme family.</text>
</comment>
<evidence type="ECO:0000256" key="15">
    <source>
        <dbReference type="ARBA" id="ARBA00022842"/>
    </source>
</evidence>
<comment type="caution">
    <text evidence="25">The sequence shown here is derived from an EMBL/GenBank/DDBJ whole genome shotgun (WGS) entry which is preliminary data.</text>
</comment>
<feature type="binding site" evidence="19">
    <location>
        <begin position="471"/>
        <end position="472"/>
    </location>
    <ligand>
        <name>phosphoenolpyruvate</name>
        <dbReference type="ChEBI" id="CHEBI:58702"/>
    </ligand>
</feature>
<feature type="binding site" evidence="20">
    <location>
        <position position="448"/>
    </location>
    <ligand>
        <name>Mg(2+)</name>
        <dbReference type="ChEBI" id="CHEBI:18420"/>
    </ligand>
</feature>
<evidence type="ECO:0000256" key="9">
    <source>
        <dbReference type="ARBA" id="ARBA00022490"/>
    </source>
</evidence>
<evidence type="ECO:0000256" key="8">
    <source>
        <dbReference type="ARBA" id="ARBA00022448"/>
    </source>
</evidence>
<dbReference type="InterPro" id="IPR036637">
    <property type="entry name" value="Phosphohistidine_dom_sf"/>
</dbReference>
<name>A0A0L8A9F6_9GAMM</name>
<dbReference type="SUPFAM" id="SSF51621">
    <property type="entry name" value="Phosphoenolpyruvate/pyruvate domain"/>
    <property type="match status" value="1"/>
</dbReference>
<evidence type="ECO:0000313" key="26">
    <source>
        <dbReference type="Proteomes" id="UP000036890"/>
    </source>
</evidence>
<dbReference type="InterPro" id="IPR040442">
    <property type="entry name" value="Pyrv_kinase-like_dom_sf"/>
</dbReference>
<feature type="domain" description="PEP-utilising enzyme C-terminal" evidence="23">
    <location>
        <begin position="267"/>
        <end position="558"/>
    </location>
</feature>
<evidence type="ECO:0000256" key="4">
    <source>
        <dbReference type="ARBA" id="ARBA00004496"/>
    </source>
</evidence>
<evidence type="ECO:0000313" key="25">
    <source>
        <dbReference type="EMBL" id="KOE99018.1"/>
    </source>
</evidence>
<evidence type="ECO:0000259" key="22">
    <source>
        <dbReference type="Pfam" id="PF00391"/>
    </source>
</evidence>
<comment type="subcellular location">
    <subcellularLocation>
        <location evidence="4 17">Cytoplasm</location>
    </subcellularLocation>
</comment>
<keyword evidence="8 17" id="KW-0813">Transport</keyword>
<dbReference type="GO" id="GO:0008965">
    <property type="term" value="F:phosphoenolpyruvate-protein phosphotransferase activity"/>
    <property type="evidence" value="ECO:0007669"/>
    <property type="project" value="UniProtKB-EC"/>
</dbReference>
<keyword evidence="11 17" id="KW-0808">Transferase</keyword>
<dbReference type="InterPro" id="IPR015813">
    <property type="entry name" value="Pyrv/PenolPyrv_kinase-like_dom"/>
</dbReference>
<keyword evidence="25" id="KW-0670">Pyruvate</keyword>
<dbReference type="GO" id="GO:0046872">
    <property type="term" value="F:metal ion binding"/>
    <property type="evidence" value="ECO:0007669"/>
    <property type="project" value="UniProtKB-KW"/>
</dbReference>
<dbReference type="OrthoDB" id="9765468at2"/>
<dbReference type="InterPro" id="IPR008731">
    <property type="entry name" value="PTS_EIN"/>
</dbReference>
<dbReference type="SUPFAM" id="SSF47831">
    <property type="entry name" value="Enzyme I of the PEP:sugar phosphotransferase system HPr-binding (sub)domain"/>
    <property type="match status" value="1"/>
</dbReference>
<evidence type="ECO:0000256" key="5">
    <source>
        <dbReference type="ARBA" id="ARBA00007837"/>
    </source>
</evidence>
<keyword evidence="15 17" id="KW-0460">Magnesium</keyword>
<sequence length="589" mass="64555">MPRARAAQVPSSQRPVQLLAGHGAARGAAMGRARVRLPHALEVAEQRIAAHQIEAELARLHRAVDAARTEMHELRQRLHGALNQEVGEFLDLHALLLDDPELLFGLDELIRSGPYSAGYALRLQRDRLAKVFDGMDDAYLKSRMDDLDHVIGRIHAFLQPERPPVMKGLAGEILVCDNIAPSELAQLQAQGVVGIVTAAGSALSHSAILARSLHLPLIVNVPQLLSRIADGDVLIIDGADGSITANPQADNLRDYRARLKEHAREQRELGRLRSKPSRTRDQVDIALLANAESLEDVTQAHALGAQGLGLYRTEFLFLQRNELPDEEEQFQTYRDAALGMSGRPVTIRTLDLGADKADRTGLTLSNEENPALGLRGVRLSLARPKVADTQLRAILRASAYGKLRVLVPMVSTREELLAVRRRMLKLTEQLRGEGHMVSDHVPLGAMIEVPAAALALESFIDLVDFLSIGTNDLVQYLLAADRNNEALGELYSPLHPAVLRLLQMVIETGARHRIPVAVCGEMAGDARMTPLLLALGLSEFSLHPGTLLEVRRAIREADLATLRARAPKLLAARDRRAIERWLALVAETA</sequence>
<keyword evidence="14 17" id="KW-0418">Kinase</keyword>
<keyword evidence="9 17" id="KW-0963">Cytoplasm</keyword>
<reference evidence="25 26" key="1">
    <citation type="journal article" date="2012" name="J. Bacteriol.">
        <title>Genome sequence of a novel nicotine-degrading strain, Pseudomonas geniculata N1.</title>
        <authorList>
            <person name="Tang H."/>
            <person name="Yu H."/>
            <person name="Tai C."/>
            <person name="Huang K."/>
            <person name="Liu Y."/>
            <person name="Wang L."/>
            <person name="Yao Y."/>
            <person name="Wu G."/>
            <person name="Xu P."/>
        </authorList>
    </citation>
    <scope>NUCLEOTIDE SEQUENCE [LARGE SCALE GENOMIC DNA]</scope>
    <source>
        <strain evidence="25 26">N1</strain>
    </source>
</reference>
<feature type="coiled-coil region" evidence="21">
    <location>
        <begin position="50"/>
        <end position="84"/>
    </location>
</feature>
<dbReference type="PRINTS" id="PR01736">
    <property type="entry name" value="PHPHTRNFRASE"/>
</dbReference>
<organism evidence="25 26">
    <name type="scientific">Stenotrophomonas geniculata N1</name>
    <dbReference type="NCBI Taxonomy" id="1167641"/>
    <lineage>
        <taxon>Bacteria</taxon>
        <taxon>Pseudomonadati</taxon>
        <taxon>Pseudomonadota</taxon>
        <taxon>Gammaproteobacteria</taxon>
        <taxon>Lysobacterales</taxon>
        <taxon>Lysobacteraceae</taxon>
        <taxon>Stenotrophomonas</taxon>
    </lineage>
</organism>
<dbReference type="EC" id="2.7.3.9" evidence="6 17"/>
<comment type="cofactor">
    <cofactor evidence="2 17 20">
        <name>Mg(2+)</name>
        <dbReference type="ChEBI" id="CHEBI:18420"/>
    </cofactor>
</comment>
<evidence type="ECO:0000256" key="7">
    <source>
        <dbReference type="ARBA" id="ARBA00016544"/>
    </source>
</evidence>
<keyword evidence="12 17" id="KW-0598">Phosphotransferase system</keyword>
<dbReference type="Pfam" id="PF00391">
    <property type="entry name" value="PEP-utilizers"/>
    <property type="match status" value="1"/>
</dbReference>
<evidence type="ECO:0000256" key="14">
    <source>
        <dbReference type="ARBA" id="ARBA00022777"/>
    </source>
</evidence>
<evidence type="ECO:0000256" key="13">
    <source>
        <dbReference type="ARBA" id="ARBA00022723"/>
    </source>
</evidence>
<feature type="binding site" evidence="19">
    <location>
        <position position="312"/>
    </location>
    <ligand>
        <name>phosphoenolpyruvate</name>
        <dbReference type="ChEBI" id="CHEBI:58702"/>
    </ligand>
</feature>
<evidence type="ECO:0000256" key="10">
    <source>
        <dbReference type="ARBA" id="ARBA00022597"/>
    </source>
</evidence>
<dbReference type="Gene3D" id="1.10.274.10">
    <property type="entry name" value="PtsI, HPr-binding domain"/>
    <property type="match status" value="1"/>
</dbReference>
<evidence type="ECO:0000256" key="16">
    <source>
        <dbReference type="ARBA" id="ARBA00033235"/>
    </source>
</evidence>
<evidence type="ECO:0000259" key="24">
    <source>
        <dbReference type="Pfam" id="PF05524"/>
    </source>
</evidence>
<dbReference type="PANTHER" id="PTHR46244">
    <property type="entry name" value="PHOSPHOENOLPYRUVATE-PROTEIN PHOSPHOTRANSFERASE"/>
    <property type="match status" value="1"/>
</dbReference>
<keyword evidence="21" id="KW-0175">Coiled coil</keyword>
<dbReference type="PIRSF" id="PIRSF000732">
    <property type="entry name" value="PTS_enzyme_I"/>
    <property type="match status" value="1"/>
</dbReference>
<dbReference type="InterPro" id="IPR036618">
    <property type="entry name" value="PtsI_HPr-bd_sf"/>
</dbReference>
<evidence type="ECO:0000256" key="3">
    <source>
        <dbReference type="ARBA" id="ARBA00002728"/>
    </source>
</evidence>
<feature type="domain" description="PEP-utilising enzyme mobile" evidence="22">
    <location>
        <begin position="171"/>
        <end position="241"/>
    </location>
</feature>
<proteinExistence type="inferred from homology"/>
<evidence type="ECO:0000256" key="12">
    <source>
        <dbReference type="ARBA" id="ARBA00022683"/>
    </source>
</evidence>
<dbReference type="EMBL" id="AJLO02000024">
    <property type="protein sequence ID" value="KOE99018.1"/>
    <property type="molecule type" value="Genomic_DNA"/>
</dbReference>
<feature type="binding site" evidence="19">
    <location>
        <position position="348"/>
    </location>
    <ligand>
        <name>phosphoenolpyruvate</name>
        <dbReference type="ChEBI" id="CHEBI:58702"/>
    </ligand>
</feature>
<dbReference type="Gene3D" id="3.50.30.10">
    <property type="entry name" value="Phosphohistidine domain"/>
    <property type="match status" value="1"/>
</dbReference>
<dbReference type="GeneID" id="86936474"/>
<dbReference type="GO" id="GO:0005737">
    <property type="term" value="C:cytoplasm"/>
    <property type="evidence" value="ECO:0007669"/>
    <property type="project" value="UniProtKB-SubCell"/>
</dbReference>
<evidence type="ECO:0000256" key="20">
    <source>
        <dbReference type="PIRSR" id="PIRSR000732-3"/>
    </source>
</evidence>
<accession>A0A0L8A9F6</accession>
<feature type="active site" description="Tele-phosphohistidine intermediate" evidence="18">
    <location>
        <position position="205"/>
    </location>
</feature>
<dbReference type="SUPFAM" id="SSF52009">
    <property type="entry name" value="Phosphohistidine domain"/>
    <property type="match status" value="1"/>
</dbReference>
<dbReference type="InterPro" id="IPR008279">
    <property type="entry name" value="PEP-util_enz_mobile_dom"/>
</dbReference>
<comment type="catalytic activity">
    <reaction evidence="1 17">
        <text>L-histidyl-[protein] + phosphoenolpyruvate = N(pros)-phospho-L-histidyl-[protein] + pyruvate</text>
        <dbReference type="Rhea" id="RHEA:23880"/>
        <dbReference type="Rhea" id="RHEA-COMP:9745"/>
        <dbReference type="Rhea" id="RHEA-COMP:9746"/>
        <dbReference type="ChEBI" id="CHEBI:15361"/>
        <dbReference type="ChEBI" id="CHEBI:29979"/>
        <dbReference type="ChEBI" id="CHEBI:58702"/>
        <dbReference type="ChEBI" id="CHEBI:64837"/>
        <dbReference type="EC" id="2.7.3.9"/>
    </reaction>
</comment>
<dbReference type="InterPro" id="IPR050499">
    <property type="entry name" value="PEP-utilizing_PTS_enzyme"/>
</dbReference>
<dbReference type="InterPro" id="IPR006318">
    <property type="entry name" value="PTS_EI-like"/>
</dbReference>
<evidence type="ECO:0000256" key="6">
    <source>
        <dbReference type="ARBA" id="ARBA00012232"/>
    </source>
</evidence>
<dbReference type="InterPro" id="IPR000121">
    <property type="entry name" value="PEP_util_C"/>
</dbReference>
<dbReference type="Pfam" id="PF02896">
    <property type="entry name" value="PEP-utilizers_C"/>
    <property type="match status" value="1"/>
</dbReference>
<evidence type="ECO:0000259" key="23">
    <source>
        <dbReference type="Pfam" id="PF02896"/>
    </source>
</evidence>
<dbReference type="InterPro" id="IPR023151">
    <property type="entry name" value="PEP_util_CS"/>
</dbReference>
<evidence type="ECO:0000256" key="17">
    <source>
        <dbReference type="PIRNR" id="PIRNR000732"/>
    </source>
</evidence>
<gene>
    <name evidence="25" type="ORF">W7K_11530</name>
</gene>
<feature type="binding site" evidence="20">
    <location>
        <position position="472"/>
    </location>
    <ligand>
        <name>Mg(2+)</name>
        <dbReference type="ChEBI" id="CHEBI:18420"/>
    </ligand>
</feature>
<dbReference type="PROSITE" id="PS00742">
    <property type="entry name" value="PEP_ENZYMES_2"/>
    <property type="match status" value="1"/>
</dbReference>